<dbReference type="PANTHER" id="PTHR37544:SF1">
    <property type="entry name" value="PHOSPHORIBOSYLAMINOIMIDAZOLE-SUCCINOCARBOXAMIDE SYNTHASE"/>
    <property type="match status" value="1"/>
</dbReference>
<evidence type="ECO:0000256" key="2">
    <source>
        <dbReference type="SAM" id="Phobius"/>
    </source>
</evidence>
<keyword evidence="2" id="KW-1133">Transmembrane helix</keyword>
<feature type="transmembrane region" description="Helical" evidence="2">
    <location>
        <begin position="870"/>
        <end position="891"/>
    </location>
</feature>
<feature type="compositionally biased region" description="Polar residues" evidence="1">
    <location>
        <begin position="224"/>
        <end position="237"/>
    </location>
</feature>
<keyword evidence="2" id="KW-0812">Transmembrane</keyword>
<comment type="caution">
    <text evidence="3">The sequence shown here is derived from an EMBL/GenBank/DDBJ whole genome shotgun (WGS) entry which is preliminary data.</text>
</comment>
<keyword evidence="4" id="KW-1185">Reference proteome</keyword>
<gene>
    <name evidence="3" type="ORF">PG986_005043</name>
</gene>
<dbReference type="GeneID" id="92074327"/>
<dbReference type="RefSeq" id="XP_066701127.1">
    <property type="nucleotide sequence ID" value="XM_066841265.1"/>
</dbReference>
<dbReference type="Pfam" id="PF11915">
    <property type="entry name" value="DUF3433"/>
    <property type="match status" value="2"/>
</dbReference>
<organism evidence="3 4">
    <name type="scientific">Apiospora aurea</name>
    <dbReference type="NCBI Taxonomy" id="335848"/>
    <lineage>
        <taxon>Eukaryota</taxon>
        <taxon>Fungi</taxon>
        <taxon>Dikarya</taxon>
        <taxon>Ascomycota</taxon>
        <taxon>Pezizomycotina</taxon>
        <taxon>Sordariomycetes</taxon>
        <taxon>Xylariomycetidae</taxon>
        <taxon>Amphisphaeriales</taxon>
        <taxon>Apiosporaceae</taxon>
        <taxon>Apiospora</taxon>
    </lineage>
</organism>
<accession>A0ABR1QGF2</accession>
<proteinExistence type="predicted"/>
<evidence type="ECO:0000313" key="3">
    <source>
        <dbReference type="EMBL" id="KAK7955821.1"/>
    </source>
</evidence>
<dbReference type="Proteomes" id="UP001391051">
    <property type="component" value="Unassembled WGS sequence"/>
</dbReference>
<dbReference type="PANTHER" id="PTHR37544">
    <property type="entry name" value="SPRAY-RELATED"/>
    <property type="match status" value="1"/>
</dbReference>
<evidence type="ECO:0000313" key="4">
    <source>
        <dbReference type="Proteomes" id="UP001391051"/>
    </source>
</evidence>
<name>A0ABR1QGF2_9PEZI</name>
<feature type="transmembrane region" description="Helical" evidence="2">
    <location>
        <begin position="6"/>
        <end position="25"/>
    </location>
</feature>
<dbReference type="InterPro" id="IPR021840">
    <property type="entry name" value="DUF3433"/>
</dbReference>
<feature type="transmembrane region" description="Helical" evidence="2">
    <location>
        <begin position="942"/>
        <end position="967"/>
    </location>
</feature>
<feature type="transmembrane region" description="Helical" evidence="2">
    <location>
        <begin position="99"/>
        <end position="116"/>
    </location>
</feature>
<feature type="transmembrane region" description="Helical" evidence="2">
    <location>
        <begin position="720"/>
        <end position="741"/>
    </location>
</feature>
<protein>
    <submittedName>
        <fullName evidence="3">Uncharacterized protein</fullName>
    </submittedName>
</protein>
<keyword evidence="2" id="KW-0472">Membrane</keyword>
<feature type="region of interest" description="Disordered" evidence="1">
    <location>
        <begin position="1416"/>
        <end position="1435"/>
    </location>
</feature>
<reference evidence="3 4" key="1">
    <citation type="submission" date="2023-01" db="EMBL/GenBank/DDBJ databases">
        <title>Analysis of 21 Apiospora genomes using comparative genomics revels a genus with tremendous synthesis potential of carbohydrate active enzymes and secondary metabolites.</title>
        <authorList>
            <person name="Sorensen T."/>
        </authorList>
    </citation>
    <scope>NUCLEOTIDE SEQUENCE [LARGE SCALE GENOMIC DNA]</scope>
    <source>
        <strain evidence="3 4">CBS 24483</strain>
    </source>
</reference>
<feature type="transmembrane region" description="Helical" evidence="2">
    <location>
        <begin position="163"/>
        <end position="185"/>
    </location>
</feature>
<sequence>MATAPKAGMIAVYCWLFGPVIWDTVNLIGTRQSIKKDIVDEESRWAFGQILPVLTVSAFVPRPFETMPCIALAGFTAALLASDFDLYDNMSPGVNMFELWISGVGLVFIFFVQYRILQHLLPSRPLHSGGSRRTTYYYLGDAAAAYLLQCAKSKSDTPQSLRLCRYHAIFFFASAVFRLLFLPAITMRDLRPVSQYTSNPNERSNQSSVLYSSVSSVHSHDAEATSNDDGQVPNDTVESGHGQNRYGPVQNRPDDLDSLQEIPFDWEEQEDATQNQSNEPPGSLGRLPKSWQPLWLRRHILITRNQGLGSTSSTDGIVYLWKYLPTTGELGSPVHIAHVNVLMAVWHGIDFSTRLLQPWANLQSGPKTADSTLLLDLLTPILPVMVWTASKVKAWPSLLAITAVIVEFYLPAYSRFDASGWDPNTNDNVSSTVYYGVWAQKLPWPDWTFENATLEPLLAPETDGTRRAKSYTGTTRGFFPALECDEARIDGDPRMTSQYTYTANITFNAPSCSAELNLPLLDSTQVALWKGIGKPPERSFVGTSQFVTCPDQTQRYFAAITLVDSSMKLLRSSSLFCRPSYSVQNVTVQVALPENKARVEWDTLAPEPAQMEGLDPMDLMSYLVNSTRLANLPLVKQPNKTAVNNDPFIRAASASLLRGDLDTIYLESFLDSKVLADHLRNAFSGMASIAVHTSMLGTTQALSLGTSVHDEARVRVPAGAALPICGLLLLCALLSLLLLALRPRDVVPRDPRGIGGIGVILRNSHELQRRCGSSLPLLQRSMQYAQLSSYTSSEAQPKFLVNIEDHVGGKEHKGPIKDPDKSQEMWQPIVFTIWCRPLAVALPLLLIAALEYIQRTSDTSNGFVVIPKAISAHYAATIIPAVIMWALGALFSSMHFNTLLLSPYHAMKSIDGATARRSTLSHNLGRLPLVSLFASLRDRHHAACFSALATILGAFLTIVVAGLYSFASVNVEKSITVRRTDGFNVSWYGLEDDGAGQALSLIVWQNLSYPRGTYDDLVFPNLALNETDTSAAEDTGRIAVSVPARRAVLECDVQKPEEVKVEIRNRCPGSTGKPIRTSISSTIANVTGFGGQLGNVWETASIITGGPLYTSNHPPPKNSPGCHSLIFYYGSFPSEIPQSRTSRNLSSSEAQVTTLASSRWGSSLGIDPSRPPVPDEETARFVNAGTPDASNVQQYQVAFPLTNGFRPVTSNDAVLRDLRTLRGLDGFFQAVVLADGGLDPASLVGGENAPRLVEAMSKMYGRYMAQAMHRVMRSSDAMPPPSQRTLPAVAAQAQTRLRQNAGPKVALQVLLGLMSVCAVAGWLAMRDTKFLPHEPGSIAGVAALVAGSGLWGDAGIERGRRAGPLVPDGAEWMDDEDLVKAGRWDDEEDGVLFGFGPRADGSVGVHVLHRRYTVEMEGQGQGSPDDQSYEMVHNG</sequence>
<feature type="transmembrane region" description="Helical" evidence="2">
    <location>
        <begin position="829"/>
        <end position="850"/>
    </location>
</feature>
<feature type="region of interest" description="Disordered" evidence="1">
    <location>
        <begin position="220"/>
        <end position="254"/>
    </location>
</feature>
<evidence type="ECO:0000256" key="1">
    <source>
        <dbReference type="SAM" id="MobiDB-lite"/>
    </source>
</evidence>
<dbReference type="EMBL" id="JAQQWE010000004">
    <property type="protein sequence ID" value="KAK7955821.1"/>
    <property type="molecule type" value="Genomic_DNA"/>
</dbReference>